<sequence>MGNRQKGRGTSSRELDEISNLVGIPRFQLENMYRVFLVVSK</sequence>
<comment type="caution">
    <text evidence="1">The sequence shown here is derived from an EMBL/GenBank/DDBJ whole genome shotgun (WGS) entry which is preliminary data.</text>
</comment>
<evidence type="ECO:0000313" key="1">
    <source>
        <dbReference type="EMBL" id="CAF4346878.1"/>
    </source>
</evidence>
<dbReference type="AlphaFoldDB" id="A0A820KYY7"/>
<evidence type="ECO:0000313" key="2">
    <source>
        <dbReference type="Proteomes" id="UP000663836"/>
    </source>
</evidence>
<accession>A0A820KYY7</accession>
<name>A0A820KYY7_9BILA</name>
<dbReference type="Proteomes" id="UP000663836">
    <property type="component" value="Unassembled WGS sequence"/>
</dbReference>
<reference evidence="1" key="1">
    <citation type="submission" date="2021-02" db="EMBL/GenBank/DDBJ databases">
        <authorList>
            <person name="Nowell W R."/>
        </authorList>
    </citation>
    <scope>NUCLEOTIDE SEQUENCE</scope>
</reference>
<feature type="non-terminal residue" evidence="1">
    <location>
        <position position="41"/>
    </location>
</feature>
<proteinExistence type="predicted"/>
<protein>
    <submittedName>
        <fullName evidence="1">Uncharacterized protein</fullName>
    </submittedName>
</protein>
<dbReference type="EMBL" id="CAJOBD010049434">
    <property type="protein sequence ID" value="CAF4346878.1"/>
    <property type="molecule type" value="Genomic_DNA"/>
</dbReference>
<gene>
    <name evidence="1" type="ORF">JBS370_LOCUS41802</name>
</gene>
<organism evidence="1 2">
    <name type="scientific">Rotaria sordida</name>
    <dbReference type="NCBI Taxonomy" id="392033"/>
    <lineage>
        <taxon>Eukaryota</taxon>
        <taxon>Metazoa</taxon>
        <taxon>Spiralia</taxon>
        <taxon>Gnathifera</taxon>
        <taxon>Rotifera</taxon>
        <taxon>Eurotatoria</taxon>
        <taxon>Bdelloidea</taxon>
        <taxon>Philodinida</taxon>
        <taxon>Philodinidae</taxon>
        <taxon>Rotaria</taxon>
    </lineage>
</organism>